<dbReference type="EMBL" id="JAWJWE010000003">
    <property type="protein sequence ID" value="KAK6638745.1"/>
    <property type="molecule type" value="Genomic_DNA"/>
</dbReference>
<keyword evidence="10 11" id="KW-0066">ATP synthesis</keyword>
<keyword evidence="7 11" id="KW-0406">Ion transport</keyword>
<accession>A0AAN8S582</accession>
<keyword evidence="5 11" id="KW-0375">Hydrogen ion transport</keyword>
<dbReference type="GO" id="GO:0045259">
    <property type="term" value="C:proton-transporting ATP synthase complex"/>
    <property type="evidence" value="ECO:0007669"/>
    <property type="project" value="UniProtKB-UniRule"/>
</dbReference>
<evidence type="ECO:0000256" key="3">
    <source>
        <dbReference type="ARBA" id="ARBA00022448"/>
    </source>
</evidence>
<dbReference type="InterPro" id="IPR008386">
    <property type="entry name" value="ATP_synth_F0_esu_mt"/>
</dbReference>
<evidence type="ECO:0000313" key="13">
    <source>
        <dbReference type="Proteomes" id="UP001372834"/>
    </source>
</evidence>
<evidence type="ECO:0000256" key="5">
    <source>
        <dbReference type="ARBA" id="ARBA00022781"/>
    </source>
</evidence>
<evidence type="ECO:0000256" key="7">
    <source>
        <dbReference type="ARBA" id="ARBA00023065"/>
    </source>
</evidence>
<evidence type="ECO:0000256" key="6">
    <source>
        <dbReference type="ARBA" id="ARBA00022792"/>
    </source>
</evidence>
<dbReference type="GO" id="GO:0005743">
    <property type="term" value="C:mitochondrial inner membrane"/>
    <property type="evidence" value="ECO:0007669"/>
    <property type="project" value="UniProtKB-SubCell"/>
</dbReference>
<evidence type="ECO:0000256" key="10">
    <source>
        <dbReference type="ARBA" id="ARBA00023310"/>
    </source>
</evidence>
<keyword evidence="6 11" id="KW-0999">Mitochondrion inner membrane</keyword>
<dbReference type="GO" id="GO:0015078">
    <property type="term" value="F:proton transmembrane transporter activity"/>
    <property type="evidence" value="ECO:0007669"/>
    <property type="project" value="InterPro"/>
</dbReference>
<comment type="similarity">
    <text evidence="2 11">Belongs to the ATPase e subunit family.</text>
</comment>
<evidence type="ECO:0000256" key="2">
    <source>
        <dbReference type="ARBA" id="ARBA00007333"/>
    </source>
</evidence>
<keyword evidence="3 11" id="KW-0813">Transport</keyword>
<comment type="subunit">
    <text evidence="11">F-type ATPases have 2 components, CF(1) - the catalytic core - and CF(0) - the membrane proton channel. CF(1) and CF(0) have multiple subunits.</text>
</comment>
<comment type="subcellular location">
    <subcellularLocation>
        <location evidence="1 11">Mitochondrion inner membrane</location>
    </subcellularLocation>
</comment>
<keyword evidence="9" id="KW-0472">Membrane</keyword>
<protein>
    <recommendedName>
        <fullName evidence="11">ATP synthase F(0) complex subunit e, mitochondrial</fullName>
    </recommendedName>
</protein>
<comment type="caution">
    <text evidence="12">The sequence shown here is derived from an EMBL/GenBank/DDBJ whole genome shotgun (WGS) entry which is preliminary data.</text>
</comment>
<keyword evidence="8 11" id="KW-0496">Mitochondrion</keyword>
<dbReference type="GO" id="GO:0015986">
    <property type="term" value="P:proton motive force-driven ATP synthesis"/>
    <property type="evidence" value="ECO:0007669"/>
    <property type="project" value="InterPro"/>
</dbReference>
<reference evidence="12 13" key="1">
    <citation type="submission" date="2023-10" db="EMBL/GenBank/DDBJ databases">
        <title>Genomes of two closely related lineages of the louse Polyplax serrata with different host specificities.</title>
        <authorList>
            <person name="Martinu J."/>
            <person name="Tarabai H."/>
            <person name="Stefka J."/>
            <person name="Hypsa V."/>
        </authorList>
    </citation>
    <scope>NUCLEOTIDE SEQUENCE [LARGE SCALE GENOMIC DNA]</scope>
    <source>
        <strain evidence="12">HR10_N</strain>
    </source>
</reference>
<proteinExistence type="inferred from homology"/>
<evidence type="ECO:0000256" key="4">
    <source>
        <dbReference type="ARBA" id="ARBA00022547"/>
    </source>
</evidence>
<dbReference type="Pfam" id="PF05680">
    <property type="entry name" value="ATP-synt_E"/>
    <property type="match status" value="1"/>
</dbReference>
<dbReference type="Proteomes" id="UP001372834">
    <property type="component" value="Unassembled WGS sequence"/>
</dbReference>
<evidence type="ECO:0000256" key="1">
    <source>
        <dbReference type="ARBA" id="ARBA00004273"/>
    </source>
</evidence>
<organism evidence="12 13">
    <name type="scientific">Polyplax serrata</name>
    <name type="common">Common mouse louse</name>
    <dbReference type="NCBI Taxonomy" id="468196"/>
    <lineage>
        <taxon>Eukaryota</taxon>
        <taxon>Metazoa</taxon>
        <taxon>Ecdysozoa</taxon>
        <taxon>Arthropoda</taxon>
        <taxon>Hexapoda</taxon>
        <taxon>Insecta</taxon>
        <taxon>Pterygota</taxon>
        <taxon>Neoptera</taxon>
        <taxon>Paraneoptera</taxon>
        <taxon>Psocodea</taxon>
        <taxon>Troctomorpha</taxon>
        <taxon>Phthiraptera</taxon>
        <taxon>Anoplura</taxon>
        <taxon>Polyplacidae</taxon>
        <taxon>Polyplax</taxon>
    </lineage>
</organism>
<keyword evidence="4 11" id="KW-0138">CF(0)</keyword>
<comment type="function">
    <text evidence="11">Subunit e, of the mitochondrial membrane ATP synthase complex (F(1)F(0) ATP synthase or Complex V) that produces ATP from ADP in the presence of a proton gradient across the membrane which is generated by electron transport complexes of the respiratory chain. ATP synthase complex consist of a soluble F(1) head domain - the catalytic core - and a membrane F(1) domain - the membrane proton channel. These two domains are linked by a central stalk rotating inside the F(1) region and a stationary peripheral stalk. During catalysis, ATP synthesis in the catalytic domain of F(1) is coupled via a rotary mechanism of the central stalk subunits to proton translocation. In vivo, can only synthesize ATP although its ATP hydrolase activity can be activated artificially in vitro. Part of the complex F(0) domain.</text>
</comment>
<gene>
    <name evidence="12" type="ORF">RUM43_007013</name>
</gene>
<evidence type="ECO:0000313" key="12">
    <source>
        <dbReference type="EMBL" id="KAK6638745.1"/>
    </source>
</evidence>
<name>A0AAN8S582_POLSC</name>
<sequence>MERTLGPKRQKEIDDHAAHIKEENIKSLSGKAQITDIGARWAFLVSGFLYGSMRLSILKRGERRRLDELERTRPEREAKIALEKKMKQEAETRELENIMSPATKA</sequence>
<evidence type="ECO:0000256" key="8">
    <source>
        <dbReference type="ARBA" id="ARBA00023128"/>
    </source>
</evidence>
<evidence type="ECO:0000256" key="9">
    <source>
        <dbReference type="ARBA" id="ARBA00023136"/>
    </source>
</evidence>
<evidence type="ECO:0000256" key="11">
    <source>
        <dbReference type="RuleBase" id="RU367005"/>
    </source>
</evidence>
<dbReference type="AlphaFoldDB" id="A0AAN8S582"/>